<protein>
    <submittedName>
        <fullName evidence="2">Uncharacterized protein</fullName>
    </submittedName>
</protein>
<accession>A0AC34QBF8</accession>
<name>A0AC34QBF8_9BILA</name>
<organism evidence="1 2">
    <name type="scientific">Panagrolaimus sp. JU765</name>
    <dbReference type="NCBI Taxonomy" id="591449"/>
    <lineage>
        <taxon>Eukaryota</taxon>
        <taxon>Metazoa</taxon>
        <taxon>Ecdysozoa</taxon>
        <taxon>Nematoda</taxon>
        <taxon>Chromadorea</taxon>
        <taxon>Rhabditida</taxon>
        <taxon>Tylenchina</taxon>
        <taxon>Panagrolaimomorpha</taxon>
        <taxon>Panagrolaimoidea</taxon>
        <taxon>Panagrolaimidae</taxon>
        <taxon>Panagrolaimus</taxon>
    </lineage>
</organism>
<dbReference type="Proteomes" id="UP000887576">
    <property type="component" value="Unplaced"/>
</dbReference>
<dbReference type="WBParaSite" id="JU765_v2.g14832.t1">
    <property type="protein sequence ID" value="JU765_v2.g14832.t1"/>
    <property type="gene ID" value="JU765_v2.g14832"/>
</dbReference>
<evidence type="ECO:0000313" key="2">
    <source>
        <dbReference type="WBParaSite" id="JU765_v2.g14832.t1"/>
    </source>
</evidence>
<evidence type="ECO:0000313" key="1">
    <source>
        <dbReference type="Proteomes" id="UP000887576"/>
    </source>
</evidence>
<sequence length="112" mass="12265">MGYATYRVYKSGGGFEFLETDVALAFYALHAVLFVVCVFLYDSKNYKLLAILKGLALIAGIGTLVTYFLIDSTAGWISIPFAIAQAFCFFMALKLYQLNKNVPAKLPTTVAG</sequence>
<proteinExistence type="predicted"/>
<reference evidence="2" key="1">
    <citation type="submission" date="2022-11" db="UniProtKB">
        <authorList>
            <consortium name="WormBaseParasite"/>
        </authorList>
    </citation>
    <scope>IDENTIFICATION</scope>
</reference>